<dbReference type="EMBL" id="FWXZ01000006">
    <property type="protein sequence ID" value="SMC81289.1"/>
    <property type="molecule type" value="Genomic_DNA"/>
</dbReference>
<accession>A0AC61PP86</accession>
<gene>
    <name evidence="1" type="ORF">SAMN06297397_2659</name>
</gene>
<name>A0AC61PP86_9FIRM</name>
<protein>
    <submittedName>
        <fullName evidence="1">Uncharacterized protein</fullName>
    </submittedName>
</protein>
<organism evidence="1 2">
    <name type="scientific">Aristaeella lactis</name>
    <dbReference type="NCBI Taxonomy" id="3046383"/>
    <lineage>
        <taxon>Bacteria</taxon>
        <taxon>Bacillati</taxon>
        <taxon>Bacillota</taxon>
        <taxon>Clostridia</taxon>
        <taxon>Eubacteriales</taxon>
        <taxon>Aristaeellaceae</taxon>
        <taxon>Aristaeella</taxon>
    </lineage>
</organism>
<evidence type="ECO:0000313" key="2">
    <source>
        <dbReference type="Proteomes" id="UP000192328"/>
    </source>
</evidence>
<comment type="caution">
    <text evidence="1">The sequence shown here is derived from an EMBL/GenBank/DDBJ whole genome shotgun (WGS) entry which is preliminary data.</text>
</comment>
<sequence length="79" mass="9012">MKCFFEYIRSSLASDQMYRVRPYVCRAFGVLYAILMLLLAGVLYRIPSVPGGVIAGILIGLVIFFRYISRKKRTGQESK</sequence>
<proteinExistence type="predicted"/>
<reference evidence="1" key="1">
    <citation type="submission" date="2017-04" db="EMBL/GenBank/DDBJ databases">
        <authorList>
            <person name="Varghese N."/>
            <person name="Submissions S."/>
        </authorList>
    </citation>
    <scope>NUCLEOTIDE SEQUENCE</scope>
    <source>
        <strain evidence="1">WTE2008</strain>
    </source>
</reference>
<evidence type="ECO:0000313" key="1">
    <source>
        <dbReference type="EMBL" id="SMC81289.1"/>
    </source>
</evidence>
<keyword evidence="2" id="KW-1185">Reference proteome</keyword>
<dbReference type="Proteomes" id="UP000192328">
    <property type="component" value="Unassembled WGS sequence"/>
</dbReference>